<dbReference type="OrthoDB" id="9792003at2"/>
<dbReference type="SMART" id="SM00822">
    <property type="entry name" value="PKS_KR"/>
    <property type="match status" value="1"/>
</dbReference>
<keyword evidence="2" id="KW-0560">Oxidoreductase</keyword>
<dbReference type="InterPro" id="IPR057326">
    <property type="entry name" value="KR_dom"/>
</dbReference>
<dbReference type="NCBIfam" id="NF004824">
    <property type="entry name" value="PRK06180.1"/>
    <property type="match status" value="1"/>
</dbReference>
<evidence type="ECO:0000313" key="5">
    <source>
        <dbReference type="EMBL" id="TCC44203.1"/>
    </source>
</evidence>
<dbReference type="PRINTS" id="PR00081">
    <property type="entry name" value="GDHRDH"/>
</dbReference>
<evidence type="ECO:0000256" key="3">
    <source>
        <dbReference type="RuleBase" id="RU000363"/>
    </source>
</evidence>
<dbReference type="PROSITE" id="PS00061">
    <property type="entry name" value="ADH_SHORT"/>
    <property type="match status" value="1"/>
</dbReference>
<dbReference type="PANTHER" id="PTHR43976">
    <property type="entry name" value="SHORT CHAIN DEHYDROGENASE"/>
    <property type="match status" value="1"/>
</dbReference>
<dbReference type="PRINTS" id="PR00080">
    <property type="entry name" value="SDRFAMILY"/>
</dbReference>
<reference evidence="5 6" key="1">
    <citation type="submission" date="2019-02" db="EMBL/GenBank/DDBJ databases">
        <title>Kribbella capetownensis sp. nov. and Kribbella speibonae sp. nov., isolated from soil.</title>
        <authorList>
            <person name="Curtis S.M."/>
            <person name="Norton I."/>
            <person name="Everest G.J."/>
            <person name="Meyers P.R."/>
        </authorList>
    </citation>
    <scope>NUCLEOTIDE SEQUENCE [LARGE SCALE GENOMIC DNA]</scope>
    <source>
        <strain evidence="5 6">YM53</strain>
    </source>
</reference>
<comment type="similarity">
    <text evidence="1 3">Belongs to the short-chain dehydrogenases/reductases (SDR) family.</text>
</comment>
<dbReference type="EMBL" id="SJKD01000010">
    <property type="protein sequence ID" value="TCC44203.1"/>
    <property type="molecule type" value="Genomic_DNA"/>
</dbReference>
<dbReference type="InterPro" id="IPR020904">
    <property type="entry name" value="Sc_DH/Rdtase_CS"/>
</dbReference>
<dbReference type="Proteomes" id="UP000293342">
    <property type="component" value="Unassembled WGS sequence"/>
</dbReference>
<dbReference type="PANTHER" id="PTHR43976:SF16">
    <property type="entry name" value="SHORT-CHAIN DEHYDROGENASE_REDUCTASE FAMILY PROTEIN"/>
    <property type="match status" value="1"/>
</dbReference>
<dbReference type="InterPro" id="IPR036291">
    <property type="entry name" value="NAD(P)-bd_dom_sf"/>
</dbReference>
<keyword evidence="6" id="KW-1185">Reference proteome</keyword>
<protein>
    <submittedName>
        <fullName evidence="5">SDR family NAD(P)-dependent oxidoreductase</fullName>
    </submittedName>
</protein>
<organism evidence="5 6">
    <name type="scientific">Kribbella capetownensis</name>
    <dbReference type="NCBI Taxonomy" id="1572659"/>
    <lineage>
        <taxon>Bacteria</taxon>
        <taxon>Bacillati</taxon>
        <taxon>Actinomycetota</taxon>
        <taxon>Actinomycetes</taxon>
        <taxon>Propionibacteriales</taxon>
        <taxon>Kribbellaceae</taxon>
        <taxon>Kribbella</taxon>
    </lineage>
</organism>
<dbReference type="CDD" id="cd05374">
    <property type="entry name" value="17beta-HSD-like_SDR_c"/>
    <property type="match status" value="1"/>
</dbReference>
<dbReference type="InterPro" id="IPR051911">
    <property type="entry name" value="SDR_oxidoreductase"/>
</dbReference>
<evidence type="ECO:0000256" key="2">
    <source>
        <dbReference type="ARBA" id="ARBA00023002"/>
    </source>
</evidence>
<dbReference type="AlphaFoldDB" id="A0A4R0JBN6"/>
<name>A0A4R0JBN6_9ACTN</name>
<gene>
    <name evidence="5" type="ORF">E0H75_35660</name>
</gene>
<evidence type="ECO:0000259" key="4">
    <source>
        <dbReference type="SMART" id="SM00822"/>
    </source>
</evidence>
<accession>A0A4R0JBN6</accession>
<comment type="caution">
    <text evidence="5">The sequence shown here is derived from an EMBL/GenBank/DDBJ whole genome shotgun (WGS) entry which is preliminary data.</text>
</comment>
<dbReference type="Gene3D" id="3.40.50.720">
    <property type="entry name" value="NAD(P)-binding Rossmann-like Domain"/>
    <property type="match status" value="1"/>
</dbReference>
<dbReference type="GO" id="GO:0016491">
    <property type="term" value="F:oxidoreductase activity"/>
    <property type="evidence" value="ECO:0007669"/>
    <property type="project" value="UniProtKB-KW"/>
</dbReference>
<evidence type="ECO:0000313" key="6">
    <source>
        <dbReference type="Proteomes" id="UP000293342"/>
    </source>
</evidence>
<evidence type="ECO:0000256" key="1">
    <source>
        <dbReference type="ARBA" id="ARBA00006484"/>
    </source>
</evidence>
<dbReference type="Pfam" id="PF00106">
    <property type="entry name" value="adh_short"/>
    <property type="match status" value="1"/>
</dbReference>
<proteinExistence type="inferred from homology"/>
<dbReference type="InterPro" id="IPR002347">
    <property type="entry name" value="SDR_fam"/>
</dbReference>
<dbReference type="SUPFAM" id="SSF51735">
    <property type="entry name" value="NAD(P)-binding Rossmann-fold domains"/>
    <property type="match status" value="1"/>
</dbReference>
<feature type="domain" description="Ketoreductase" evidence="4">
    <location>
        <begin position="10"/>
        <end position="184"/>
    </location>
</feature>
<sequence>MPVPAPNETRVWFVTGASSGFGRAICEEVLSRGDQLVATSRDPASLAELADRAIAVRLDVTDPDDARTVMQRAEQDTGGVDVVVNNAGYGHVGAIEELTDDELRRQLDVNLYGVLNVTRAALPYFRSRRSGRFLQMSSLNGIEALPGGAYYTASKFAVEGFSEALAAEVAHLGIGVTIVEPGPHRTSFAQAGSMPSAEPMPEYAESVGEVRQLLAQLDGHQPGDPARAAKAIVDVGSSDDPPLRLPLGAMAHDHIRAKLHRQLDDLEAVAPLGATDYPST</sequence>